<dbReference type="SUPFAM" id="SSF63418">
    <property type="entry name" value="MurE/MurF N-terminal domain"/>
    <property type="match status" value="1"/>
</dbReference>
<keyword evidence="5 7" id="KW-0131">Cell cycle</keyword>
<comment type="caution">
    <text evidence="12">The sequence shown here is derived from an EMBL/GenBank/DDBJ whole genome shotgun (WGS) entry which is preliminary data.</text>
</comment>
<feature type="binding site" evidence="7">
    <location>
        <position position="25"/>
    </location>
    <ligand>
        <name>UDP-N-acetyl-alpha-D-muramoyl-L-alanyl-D-glutamate</name>
        <dbReference type="ChEBI" id="CHEBI:83900"/>
    </ligand>
</feature>
<protein>
    <recommendedName>
        <fullName evidence="7">UDP-N-acetylmuramoyl-L-alanyl-D-glutamate--2,6-diaminopimelate ligase</fullName>
        <ecNumber evidence="7">6.3.2.13</ecNumber>
    </recommendedName>
    <alternativeName>
        <fullName evidence="7">Meso-A2pm-adding enzyme</fullName>
    </alternativeName>
    <alternativeName>
        <fullName evidence="7">Meso-diaminopimelate-adding enzyme</fullName>
    </alternativeName>
    <alternativeName>
        <fullName evidence="7">UDP-MurNAc-L-Ala-D-Glu:meso-diaminopimelate ligase</fullName>
    </alternativeName>
    <alternativeName>
        <fullName evidence="7">UDP-MurNAc-tripeptide synthetase</fullName>
    </alternativeName>
    <alternativeName>
        <fullName evidence="7">UDP-N-acetylmuramyl-tripeptide synthetase</fullName>
    </alternativeName>
</protein>
<dbReference type="Pfam" id="PF08245">
    <property type="entry name" value="Mur_ligase_M"/>
    <property type="match status" value="1"/>
</dbReference>
<feature type="binding site" evidence="7">
    <location>
        <position position="185"/>
    </location>
    <ligand>
        <name>UDP-N-acetyl-alpha-D-muramoyl-L-alanyl-D-glutamate</name>
        <dbReference type="ChEBI" id="CHEBI:83900"/>
    </ligand>
</feature>
<dbReference type="NCBIfam" id="TIGR01085">
    <property type="entry name" value="murE"/>
    <property type="match status" value="1"/>
</dbReference>
<keyword evidence="13" id="KW-1185">Reference proteome</keyword>
<proteinExistence type="inferred from homology"/>
<evidence type="ECO:0000256" key="8">
    <source>
        <dbReference type="RuleBase" id="RU004135"/>
    </source>
</evidence>
<feature type="domain" description="Mur ligase N-terminal catalytic" evidence="9">
    <location>
        <begin position="24"/>
        <end position="94"/>
    </location>
</feature>
<dbReference type="SUPFAM" id="SSF53244">
    <property type="entry name" value="MurD-like peptide ligases, peptide-binding domain"/>
    <property type="match status" value="1"/>
</dbReference>
<evidence type="ECO:0000313" key="13">
    <source>
        <dbReference type="Proteomes" id="UP001257914"/>
    </source>
</evidence>
<dbReference type="InterPro" id="IPR036615">
    <property type="entry name" value="Mur_ligase_C_dom_sf"/>
</dbReference>
<dbReference type="Gene3D" id="3.90.190.20">
    <property type="entry name" value="Mur ligase, C-terminal domain"/>
    <property type="match status" value="1"/>
</dbReference>
<feature type="short sequence motif" description="Meso-diaminopimelate recognition motif" evidence="7">
    <location>
        <begin position="411"/>
        <end position="414"/>
    </location>
</feature>
<dbReference type="Pfam" id="PF02875">
    <property type="entry name" value="Mur_ligase_C"/>
    <property type="match status" value="1"/>
</dbReference>
<dbReference type="InterPro" id="IPR013221">
    <property type="entry name" value="Mur_ligase_cen"/>
</dbReference>
<reference evidence="12 13" key="1">
    <citation type="submission" date="2023-10" db="EMBL/GenBank/DDBJ databases">
        <title>Psychrosphaera aquimaarina strain SW33 isolated from seawater.</title>
        <authorList>
            <person name="Bayburt H."/>
            <person name="Kim J.M."/>
            <person name="Choi B.J."/>
            <person name="Jeon C.O."/>
        </authorList>
    </citation>
    <scope>NUCLEOTIDE SEQUENCE [LARGE SCALE GENOMIC DNA]</scope>
    <source>
        <strain evidence="12 13">KCTC 52743</strain>
    </source>
</reference>
<feature type="binding site" evidence="7">
    <location>
        <position position="151"/>
    </location>
    <ligand>
        <name>UDP-N-acetyl-alpha-D-muramoyl-L-alanyl-D-glutamate</name>
        <dbReference type="ChEBI" id="CHEBI:83900"/>
    </ligand>
</feature>
<feature type="binding site" evidence="7">
    <location>
        <begin position="411"/>
        <end position="414"/>
    </location>
    <ligand>
        <name>meso-2,6-diaminopimelate</name>
        <dbReference type="ChEBI" id="CHEBI:57791"/>
    </ligand>
</feature>
<comment type="subcellular location">
    <subcellularLocation>
        <location evidence="7 8">Cytoplasm</location>
    </subcellularLocation>
</comment>
<dbReference type="RefSeq" id="WP_315946800.1">
    <property type="nucleotide sequence ID" value="NZ_JAWCUA010000007.1"/>
</dbReference>
<dbReference type="Proteomes" id="UP001257914">
    <property type="component" value="Unassembled WGS sequence"/>
</dbReference>
<gene>
    <name evidence="7" type="primary">murE</name>
    <name evidence="12" type="ORF">RT723_09405</name>
</gene>
<evidence type="ECO:0000256" key="7">
    <source>
        <dbReference type="HAMAP-Rule" id="MF_00208"/>
    </source>
</evidence>
<comment type="pathway">
    <text evidence="7 8">Cell wall biogenesis; peptidoglycan biosynthesis.</text>
</comment>
<dbReference type="InterPro" id="IPR004101">
    <property type="entry name" value="Mur_ligase_C"/>
</dbReference>
<feature type="domain" description="Mur ligase C-terminal" evidence="10">
    <location>
        <begin position="338"/>
        <end position="463"/>
    </location>
</feature>
<comment type="PTM">
    <text evidence="7">Carboxylation is probably crucial for Mg(2+) binding and, consequently, for the gamma-phosphate positioning of ATP.</text>
</comment>
<keyword evidence="7" id="KW-0547">Nucleotide-binding</keyword>
<keyword evidence="6 7" id="KW-0961">Cell wall biogenesis/degradation</keyword>
<dbReference type="InterPro" id="IPR036565">
    <property type="entry name" value="Mur-like_cat_sf"/>
</dbReference>
<dbReference type="Pfam" id="PF01225">
    <property type="entry name" value="Mur_ligase"/>
    <property type="match status" value="1"/>
</dbReference>
<keyword evidence="7" id="KW-0067">ATP-binding</keyword>
<dbReference type="InterPro" id="IPR035911">
    <property type="entry name" value="MurE/MurF_N"/>
</dbReference>
<dbReference type="InterPro" id="IPR000713">
    <property type="entry name" value="Mur_ligase_N"/>
</dbReference>
<keyword evidence="3 7" id="KW-0133">Cell shape</keyword>
<comment type="caution">
    <text evidence="7">Lacks conserved residue(s) required for the propagation of feature annotation.</text>
</comment>
<evidence type="ECO:0000313" key="12">
    <source>
        <dbReference type="EMBL" id="MDU0113207.1"/>
    </source>
</evidence>
<dbReference type="SUPFAM" id="SSF53623">
    <property type="entry name" value="MurD-like peptide ligases, catalytic domain"/>
    <property type="match status" value="1"/>
</dbReference>
<feature type="domain" description="Mur ligase central" evidence="11">
    <location>
        <begin position="107"/>
        <end position="318"/>
    </location>
</feature>
<evidence type="ECO:0000259" key="9">
    <source>
        <dbReference type="Pfam" id="PF01225"/>
    </source>
</evidence>
<feature type="binding site" evidence="7">
    <location>
        <position position="179"/>
    </location>
    <ligand>
        <name>UDP-N-acetyl-alpha-D-muramoyl-L-alanyl-D-glutamate</name>
        <dbReference type="ChEBI" id="CHEBI:83900"/>
    </ligand>
</feature>
<feature type="modified residue" description="N6-carboxylysine" evidence="7">
    <location>
        <position position="219"/>
    </location>
</feature>
<sequence>MARYRTAIKKAQVVLEPSARLIPDSRQVTPGDIFIATKGFDQDGSLYINSALELGAVAILVSDACDKTSYHKLDNVILVEGLEKKLATIAKEFYVKDQSVPMPVIGVTGTNGKTSISHLLAQLSQICLQQESAVIGTIGTGSINDLQPSSNTTPGVTEIYRLIKQFSAKNYGSLTMEVSSHALDQGRIEGLDLDVAIFTNLTLDHLDYHGNMESYFNAKAKLFTEYLPKCAVLNVDDQYGRRIADMVANQTRVVAFGQSESVKAYSDYVFIRGFECHVHGLSIDIEWQVIGAKETCFLQLPIYGEFNCLNLAAVFATALTLNWPIVAAHFSQLRPVPGRLELFVKPNLPVAVVDYAHTPDALEQSLLAVRKHLTGELYVIFGCGGERDVSKRPIMGKLAEQHADHVIITNDNPRTESEDTIIADIEAGMSGNNYQIIKSRKEAIDLALRTATASDAILIAGKGHEIYQVIGKESIDYNERDYVEKAMLALTTHGGMI</sequence>
<dbReference type="PANTHER" id="PTHR23135">
    <property type="entry name" value="MUR LIGASE FAMILY MEMBER"/>
    <property type="match status" value="1"/>
</dbReference>
<feature type="binding site" evidence="7">
    <location>
        <position position="461"/>
    </location>
    <ligand>
        <name>meso-2,6-diaminopimelate</name>
        <dbReference type="ChEBI" id="CHEBI:57791"/>
    </ligand>
</feature>
<evidence type="ECO:0000256" key="3">
    <source>
        <dbReference type="ARBA" id="ARBA00022960"/>
    </source>
</evidence>
<evidence type="ECO:0000256" key="1">
    <source>
        <dbReference type="ARBA" id="ARBA00005898"/>
    </source>
</evidence>
<feature type="binding site" evidence="7">
    <location>
        <position position="387"/>
    </location>
    <ligand>
        <name>meso-2,6-diaminopimelate</name>
        <dbReference type="ChEBI" id="CHEBI:57791"/>
    </ligand>
</feature>
<evidence type="ECO:0000256" key="6">
    <source>
        <dbReference type="ARBA" id="ARBA00023316"/>
    </source>
</evidence>
<comment type="function">
    <text evidence="7">Catalyzes the addition of meso-diaminopimelic acid to the nucleotide precursor UDP-N-acetylmuramoyl-L-alanyl-D-glutamate (UMAG) in the biosynthesis of bacterial cell-wall peptidoglycan.</text>
</comment>
<dbReference type="Gene3D" id="3.40.1390.10">
    <property type="entry name" value="MurE/MurF, N-terminal domain"/>
    <property type="match status" value="1"/>
</dbReference>
<keyword evidence="7" id="KW-0963">Cytoplasm</keyword>
<dbReference type="InterPro" id="IPR005761">
    <property type="entry name" value="UDP-N-AcMur-Glu-dNH2Pim_ligase"/>
</dbReference>
<comment type="similarity">
    <text evidence="1 7">Belongs to the MurCDEF family. MurE subfamily.</text>
</comment>
<keyword evidence="2 7" id="KW-0132">Cell division</keyword>
<comment type="cofactor">
    <cofactor evidence="7">
        <name>Mg(2+)</name>
        <dbReference type="ChEBI" id="CHEBI:18420"/>
    </cofactor>
</comment>
<evidence type="ECO:0000259" key="10">
    <source>
        <dbReference type="Pfam" id="PF02875"/>
    </source>
</evidence>
<name>A0ABU3R0K2_9GAMM</name>
<dbReference type="Gene3D" id="3.40.1190.10">
    <property type="entry name" value="Mur-like, catalytic domain"/>
    <property type="match status" value="1"/>
</dbReference>
<dbReference type="EC" id="6.3.2.13" evidence="7"/>
<feature type="binding site" evidence="7">
    <location>
        <position position="187"/>
    </location>
    <ligand>
        <name>UDP-N-acetyl-alpha-D-muramoyl-L-alanyl-D-glutamate</name>
        <dbReference type="ChEBI" id="CHEBI:83900"/>
    </ligand>
</feature>
<evidence type="ECO:0000256" key="4">
    <source>
        <dbReference type="ARBA" id="ARBA00022984"/>
    </source>
</evidence>
<dbReference type="EMBL" id="JAWCUA010000007">
    <property type="protein sequence ID" value="MDU0113207.1"/>
    <property type="molecule type" value="Genomic_DNA"/>
</dbReference>
<evidence type="ECO:0000256" key="5">
    <source>
        <dbReference type="ARBA" id="ARBA00023306"/>
    </source>
</evidence>
<evidence type="ECO:0000259" key="11">
    <source>
        <dbReference type="Pfam" id="PF08245"/>
    </source>
</evidence>
<comment type="catalytic activity">
    <reaction evidence="7">
        <text>UDP-N-acetyl-alpha-D-muramoyl-L-alanyl-D-glutamate + meso-2,6-diaminopimelate + ATP = UDP-N-acetyl-alpha-D-muramoyl-L-alanyl-gamma-D-glutamyl-meso-2,6-diaminopimelate + ADP + phosphate + H(+)</text>
        <dbReference type="Rhea" id="RHEA:23676"/>
        <dbReference type="ChEBI" id="CHEBI:15378"/>
        <dbReference type="ChEBI" id="CHEBI:30616"/>
        <dbReference type="ChEBI" id="CHEBI:43474"/>
        <dbReference type="ChEBI" id="CHEBI:57791"/>
        <dbReference type="ChEBI" id="CHEBI:83900"/>
        <dbReference type="ChEBI" id="CHEBI:83905"/>
        <dbReference type="ChEBI" id="CHEBI:456216"/>
        <dbReference type="EC" id="6.3.2.13"/>
    </reaction>
</comment>
<feature type="binding site" evidence="7">
    <location>
        <begin position="109"/>
        <end position="115"/>
    </location>
    <ligand>
        <name>ATP</name>
        <dbReference type="ChEBI" id="CHEBI:30616"/>
    </ligand>
</feature>
<dbReference type="HAMAP" id="MF_00208">
    <property type="entry name" value="MurE"/>
    <property type="match status" value="1"/>
</dbReference>
<dbReference type="PANTHER" id="PTHR23135:SF4">
    <property type="entry name" value="UDP-N-ACETYLMURAMOYL-L-ALANYL-D-GLUTAMATE--2,6-DIAMINOPIMELATE LIGASE MURE HOMOLOG, CHLOROPLASTIC"/>
    <property type="match status" value="1"/>
</dbReference>
<organism evidence="12 13">
    <name type="scientific">Psychrosphaera aquimarina</name>
    <dbReference type="NCBI Taxonomy" id="2044854"/>
    <lineage>
        <taxon>Bacteria</taxon>
        <taxon>Pseudomonadati</taxon>
        <taxon>Pseudomonadota</taxon>
        <taxon>Gammaproteobacteria</taxon>
        <taxon>Alteromonadales</taxon>
        <taxon>Pseudoalteromonadaceae</taxon>
        <taxon>Psychrosphaera</taxon>
    </lineage>
</organism>
<keyword evidence="7" id="KW-0460">Magnesium</keyword>
<feature type="binding site" evidence="7">
    <location>
        <position position="465"/>
    </location>
    <ligand>
        <name>meso-2,6-diaminopimelate</name>
        <dbReference type="ChEBI" id="CHEBI:57791"/>
    </ligand>
</feature>
<keyword evidence="7 12" id="KW-0436">Ligase</keyword>
<accession>A0ABU3R0K2</accession>
<dbReference type="NCBIfam" id="NF001126">
    <property type="entry name" value="PRK00139.1-4"/>
    <property type="match status" value="1"/>
</dbReference>
<dbReference type="GO" id="GO:0008765">
    <property type="term" value="F:UDP-N-acetylmuramoylalanyl-D-glutamate-2,6-diaminopimelate ligase activity"/>
    <property type="evidence" value="ECO:0007669"/>
    <property type="project" value="UniProtKB-EC"/>
</dbReference>
<feature type="binding site" evidence="7">
    <location>
        <begin position="152"/>
        <end position="153"/>
    </location>
    <ligand>
        <name>UDP-N-acetyl-alpha-D-muramoyl-L-alanyl-D-glutamate</name>
        <dbReference type="ChEBI" id="CHEBI:83900"/>
    </ligand>
</feature>
<keyword evidence="4 7" id="KW-0573">Peptidoglycan synthesis</keyword>
<evidence type="ECO:0000256" key="2">
    <source>
        <dbReference type="ARBA" id="ARBA00022618"/>
    </source>
</evidence>